<keyword evidence="3" id="KW-1185">Reference proteome</keyword>
<feature type="compositionally biased region" description="Low complexity" evidence="1">
    <location>
        <begin position="1036"/>
        <end position="1048"/>
    </location>
</feature>
<feature type="region of interest" description="Disordered" evidence="1">
    <location>
        <begin position="1"/>
        <end position="76"/>
    </location>
</feature>
<feature type="compositionally biased region" description="Polar residues" evidence="1">
    <location>
        <begin position="524"/>
        <end position="534"/>
    </location>
</feature>
<feature type="compositionally biased region" description="Basic and acidic residues" evidence="1">
    <location>
        <begin position="1155"/>
        <end position="1165"/>
    </location>
</feature>
<feature type="compositionally biased region" description="Low complexity" evidence="1">
    <location>
        <begin position="325"/>
        <end position="339"/>
    </location>
</feature>
<feature type="region of interest" description="Disordered" evidence="1">
    <location>
        <begin position="308"/>
        <end position="371"/>
    </location>
</feature>
<evidence type="ECO:0000313" key="3">
    <source>
        <dbReference type="Proteomes" id="UP001498398"/>
    </source>
</evidence>
<gene>
    <name evidence="2" type="ORF">VKT23_020436</name>
</gene>
<reference evidence="2 3" key="1">
    <citation type="submission" date="2024-01" db="EMBL/GenBank/DDBJ databases">
        <title>A draft genome for the cacao thread blight pathogen Marasmiellus scandens.</title>
        <authorList>
            <person name="Baruah I.K."/>
            <person name="Leung J."/>
            <person name="Bukari Y."/>
            <person name="Amoako-Attah I."/>
            <person name="Meinhardt L.W."/>
            <person name="Bailey B.A."/>
            <person name="Cohen S.P."/>
        </authorList>
    </citation>
    <scope>NUCLEOTIDE SEQUENCE [LARGE SCALE GENOMIC DNA]</scope>
    <source>
        <strain evidence="2 3">GH-19</strain>
    </source>
</reference>
<feature type="region of interest" description="Disordered" evidence="1">
    <location>
        <begin position="231"/>
        <end position="273"/>
    </location>
</feature>
<feature type="compositionally biased region" description="Low complexity" evidence="1">
    <location>
        <begin position="1137"/>
        <end position="1152"/>
    </location>
</feature>
<feature type="region of interest" description="Disordered" evidence="1">
    <location>
        <begin position="1131"/>
        <end position="1188"/>
    </location>
</feature>
<feature type="compositionally biased region" description="Polar residues" evidence="1">
    <location>
        <begin position="13"/>
        <end position="25"/>
    </location>
</feature>
<evidence type="ECO:0000256" key="1">
    <source>
        <dbReference type="SAM" id="MobiDB-lite"/>
    </source>
</evidence>
<feature type="compositionally biased region" description="Polar residues" evidence="1">
    <location>
        <begin position="231"/>
        <end position="241"/>
    </location>
</feature>
<feature type="region of interest" description="Disordered" evidence="1">
    <location>
        <begin position="447"/>
        <end position="612"/>
    </location>
</feature>
<evidence type="ECO:0000313" key="2">
    <source>
        <dbReference type="EMBL" id="KAK7433973.1"/>
    </source>
</evidence>
<dbReference type="Proteomes" id="UP001498398">
    <property type="component" value="Unassembled WGS sequence"/>
</dbReference>
<feature type="compositionally biased region" description="Basic residues" evidence="1">
    <location>
        <begin position="312"/>
        <end position="324"/>
    </location>
</feature>
<feature type="compositionally biased region" description="Low complexity" evidence="1">
    <location>
        <begin position="61"/>
        <end position="71"/>
    </location>
</feature>
<feature type="compositionally biased region" description="Acidic residues" evidence="1">
    <location>
        <begin position="581"/>
        <end position="602"/>
    </location>
</feature>
<proteinExistence type="predicted"/>
<feature type="compositionally biased region" description="Basic residues" evidence="1">
    <location>
        <begin position="553"/>
        <end position="565"/>
    </location>
</feature>
<feature type="compositionally biased region" description="Basic and acidic residues" evidence="1">
    <location>
        <begin position="1177"/>
        <end position="1188"/>
    </location>
</feature>
<accession>A0ABR1IJ07</accession>
<feature type="compositionally biased region" description="Acidic residues" evidence="1">
    <location>
        <begin position="493"/>
        <end position="520"/>
    </location>
</feature>
<dbReference type="EMBL" id="JBANRG010000134">
    <property type="protein sequence ID" value="KAK7433973.1"/>
    <property type="molecule type" value="Genomic_DNA"/>
</dbReference>
<protein>
    <submittedName>
        <fullName evidence="2">Uncharacterized protein</fullName>
    </submittedName>
</protein>
<comment type="caution">
    <text evidence="2">The sequence shown here is derived from an EMBL/GenBank/DDBJ whole genome shotgun (WGS) entry which is preliminary data.</text>
</comment>
<feature type="compositionally biased region" description="Low complexity" evidence="1">
    <location>
        <begin position="347"/>
        <end position="367"/>
    </location>
</feature>
<feature type="compositionally biased region" description="Basic and acidic residues" evidence="1">
    <location>
        <begin position="476"/>
        <end position="492"/>
    </location>
</feature>
<sequence>MARETRSTKRAKNAQTRLSLRNRTVQRLDYVDPSPSKPVRVNRQRPTLARGLSAREPVSPTHTCTQTTMPTLDKPTPPISPAVDTFNPVNPPETAAEPPMSTLDNPTLPISPAVDTAADPPQSVALSTMHKETPVEKPFPDTSSVPTPSNPATRIMVEAVSGGAESQACGDEGTSAMEIPSTSSELPHSVHDRTRNVWNVWSPAPEHTQTSHAAALDLPPSVIGLALDQDASSPQDMTANPSAGDASGVSKEDVQEPEAYQDAQDALGVSEEHSQDINGGMILEHNGERPESIPRIDFARLTMKNSIQHVQNHPKKSSSAHLKKSQPSSGQSSPRSQVPTRKIPDCSPSSDSPPTLPSPAGSSSLSSNNAVPDYDDLLHRVTDALVRAKAANASHDRPEEDEAGPSFDDLLQRVMGTKGETRVKAFCDRSKVNEAFGEIDIDDCRHFDGAGEPTGNGLEVDDDGEAPVKHQHRRVAFADRDEKYLGPKHLFDDDLDGDGIEDSDEELGDDEYMEDQDVAEDQFPTDQSPNRPTASKSKKKEKTSNVRSPNLKHVPKPKPVTKHTPNKADRKGKGKAVITQEEPDEDDDFDDQDEVHDPEDPAYELNAENYPVKPGPIPNECLKALNQATYDYTTKVYALAHQFGKRPQELFEASGQSYTSKRQPSTWNCFQAYLCMEKGWHKDPNETHEEFVQRLATAYETKLKKALGDEWQRVDLRRFAMCKYTEWYQQKVQQQVVLDHQKKGGSMLRELNKAVKELNKVQRVIYDAFGFVVISEIHDLNNHSRSKFTGHGPEYRRVMETQNMAFTKLLKLHSAQLVVARNEEEQDGMQELDEDIVQIIHLYDSDPKDLTNLRSLMPKALGVDLSIASDRWRLFQNALEIGLPAIGPKADGLIKNVKSFNKSNLVEWMDSRARYWKAHAKSEDDRTEADEAILEDGFKGPFVEAWTDEEVDGTVDEGDIPLIVNEEGNVVLCVHDILKDNTQNDSDDEPEEHSRGRKKPVPAATSSSKHRPPVRTIQDDSDDDQAAPVSHHDDIPQPSQKSQPTPTSRNDSDNDEEDFVPPRQQRQDDSDDSDYITLPKPPRMNKGKHPLSSRPPASQTTTARPAKLPPKLGSLSNWVITNAGSIVTKFVEENRPRGNAAAGSSRSGSSGNMKRKGDGNDEGRPNKKQKGSGSKSYKREELKKIHRQ</sequence>
<feature type="region of interest" description="Disordered" evidence="1">
    <location>
        <begin position="981"/>
        <end position="1118"/>
    </location>
</feature>
<organism evidence="2 3">
    <name type="scientific">Marasmiellus scandens</name>
    <dbReference type="NCBI Taxonomy" id="2682957"/>
    <lineage>
        <taxon>Eukaryota</taxon>
        <taxon>Fungi</taxon>
        <taxon>Dikarya</taxon>
        <taxon>Basidiomycota</taxon>
        <taxon>Agaricomycotina</taxon>
        <taxon>Agaricomycetes</taxon>
        <taxon>Agaricomycetidae</taxon>
        <taxon>Agaricales</taxon>
        <taxon>Marasmiineae</taxon>
        <taxon>Omphalotaceae</taxon>
        <taxon>Marasmiellus</taxon>
    </lineage>
</organism>
<feature type="region of interest" description="Disordered" evidence="1">
    <location>
        <begin position="165"/>
        <end position="190"/>
    </location>
</feature>
<name>A0ABR1IJ07_9AGAR</name>